<sequence>MIQRNVFLLLASPHANSVSCWAVTMVTLPKFTYTTDWGSFVSSHLMQSESSFQRLAVMEFSLFSCTTSGSKASNVLRIRALALGTTLISCNTKLSMMSFGSVVLMKVGRSLNRMFFIPGIQSRIVSKCSYCVYPMKPHALVVQKRTSGSPNLSAASTVKLMTPSETMQLTGGGMSGAELLSFVSSSQKGSKQVLVVDSQMMLRGCELFGKFLPRPGLS</sequence>
<protein>
    <recommendedName>
        <fullName evidence="3">Secreted protein</fullName>
    </recommendedName>
</protein>
<accession>A0ABD3U6E4</accession>
<organism evidence="1 2">
    <name type="scientific">Penstemon smallii</name>
    <dbReference type="NCBI Taxonomy" id="265156"/>
    <lineage>
        <taxon>Eukaryota</taxon>
        <taxon>Viridiplantae</taxon>
        <taxon>Streptophyta</taxon>
        <taxon>Embryophyta</taxon>
        <taxon>Tracheophyta</taxon>
        <taxon>Spermatophyta</taxon>
        <taxon>Magnoliopsida</taxon>
        <taxon>eudicotyledons</taxon>
        <taxon>Gunneridae</taxon>
        <taxon>Pentapetalae</taxon>
        <taxon>asterids</taxon>
        <taxon>lamiids</taxon>
        <taxon>Lamiales</taxon>
        <taxon>Plantaginaceae</taxon>
        <taxon>Cheloneae</taxon>
        <taxon>Penstemon</taxon>
    </lineage>
</organism>
<evidence type="ECO:0000313" key="1">
    <source>
        <dbReference type="EMBL" id="KAL3843768.1"/>
    </source>
</evidence>
<gene>
    <name evidence="1" type="ORF">ACJIZ3_001171</name>
</gene>
<dbReference type="AlphaFoldDB" id="A0ABD3U6E4"/>
<name>A0ABD3U6E4_9LAMI</name>
<dbReference type="Proteomes" id="UP001634393">
    <property type="component" value="Unassembled WGS sequence"/>
</dbReference>
<evidence type="ECO:0000313" key="2">
    <source>
        <dbReference type="Proteomes" id="UP001634393"/>
    </source>
</evidence>
<comment type="caution">
    <text evidence="1">The sequence shown here is derived from an EMBL/GenBank/DDBJ whole genome shotgun (WGS) entry which is preliminary data.</text>
</comment>
<proteinExistence type="predicted"/>
<keyword evidence="2" id="KW-1185">Reference proteome</keyword>
<dbReference type="EMBL" id="JBJXBP010000002">
    <property type="protein sequence ID" value="KAL3843768.1"/>
    <property type="molecule type" value="Genomic_DNA"/>
</dbReference>
<evidence type="ECO:0008006" key="3">
    <source>
        <dbReference type="Google" id="ProtNLM"/>
    </source>
</evidence>
<reference evidence="1 2" key="1">
    <citation type="submission" date="2024-12" db="EMBL/GenBank/DDBJ databases">
        <title>The unique morphological basis and parallel evolutionary history of personate flowers in Penstemon.</title>
        <authorList>
            <person name="Depatie T.H."/>
            <person name="Wessinger C.A."/>
        </authorList>
    </citation>
    <scope>NUCLEOTIDE SEQUENCE [LARGE SCALE GENOMIC DNA]</scope>
    <source>
        <strain evidence="1">WTNN_2</strain>
        <tissue evidence="1">Leaf</tissue>
    </source>
</reference>